<feature type="non-terminal residue" evidence="2">
    <location>
        <position position="1"/>
    </location>
</feature>
<sequence>PPLHMLRAILLAAQRAQQQLRADPSLSRAGAAAAEGEAAPGPVPQLGLGRSRELGSLLEALPLAALQRSLELHLAGLPAAPTEAPLAPFAQQTLLLGRAVLAGALESSMAAAAAADRAAGLRALGEGAREEDRGGRG</sequence>
<gene>
    <name evidence="2" type="ORF">PCOR1329_LOCUS20726</name>
</gene>
<feature type="compositionally biased region" description="Low complexity" evidence="1">
    <location>
        <begin position="29"/>
        <end position="47"/>
    </location>
</feature>
<proteinExistence type="predicted"/>
<dbReference type="EMBL" id="CAUYUJ010006727">
    <property type="protein sequence ID" value="CAK0818444.1"/>
    <property type="molecule type" value="Genomic_DNA"/>
</dbReference>
<accession>A0ABN9RH95</accession>
<comment type="caution">
    <text evidence="2">The sequence shown here is derived from an EMBL/GenBank/DDBJ whole genome shotgun (WGS) entry which is preliminary data.</text>
</comment>
<evidence type="ECO:0000313" key="3">
    <source>
        <dbReference type="Proteomes" id="UP001189429"/>
    </source>
</evidence>
<organism evidence="2 3">
    <name type="scientific">Prorocentrum cordatum</name>
    <dbReference type="NCBI Taxonomy" id="2364126"/>
    <lineage>
        <taxon>Eukaryota</taxon>
        <taxon>Sar</taxon>
        <taxon>Alveolata</taxon>
        <taxon>Dinophyceae</taxon>
        <taxon>Prorocentrales</taxon>
        <taxon>Prorocentraceae</taxon>
        <taxon>Prorocentrum</taxon>
    </lineage>
</organism>
<name>A0ABN9RH95_9DINO</name>
<protein>
    <submittedName>
        <fullName evidence="2">Uncharacterized protein</fullName>
    </submittedName>
</protein>
<feature type="region of interest" description="Disordered" evidence="1">
    <location>
        <begin position="22"/>
        <end position="47"/>
    </location>
</feature>
<evidence type="ECO:0000313" key="2">
    <source>
        <dbReference type="EMBL" id="CAK0818444.1"/>
    </source>
</evidence>
<dbReference type="Proteomes" id="UP001189429">
    <property type="component" value="Unassembled WGS sequence"/>
</dbReference>
<keyword evidence="3" id="KW-1185">Reference proteome</keyword>
<reference evidence="2" key="1">
    <citation type="submission" date="2023-10" db="EMBL/GenBank/DDBJ databases">
        <authorList>
            <person name="Chen Y."/>
            <person name="Shah S."/>
            <person name="Dougan E. K."/>
            <person name="Thang M."/>
            <person name="Chan C."/>
        </authorList>
    </citation>
    <scope>NUCLEOTIDE SEQUENCE [LARGE SCALE GENOMIC DNA]</scope>
</reference>
<evidence type="ECO:0000256" key="1">
    <source>
        <dbReference type="SAM" id="MobiDB-lite"/>
    </source>
</evidence>